<sequence length="621" mass="67914">MRTSTIFTLAQLSFFYTSVTSALRIKPEFPATAGPYNELRNLMLCNSLLDDDTQVFFVDTQQTTCEDEGGTSEWNFVPTDPPRPKTQSKPNAFIFPENFDFFNLETVEGDYIDMEDPAEPEYAAGPFITRGAGHFENSVRTVWTTSHAKRRPREFQNIASPGDNFQFVGTADKALQNLKLQGYPVERGSTAKFWLGYSANPDPNSLVLLTIQDDNTDSEAEGEWWEADFTKPEPLIETQVTEGTSPDGSDERIVTQTQFNEGGPGNQDIVTETQVDDKSAPGYTQHTITQVQQSAPDLGIYDPDDAERLRLFSSAEALQDIGNGYEEPIAQAVSYNDPYDLNENDIAAASLPGRGGNNGVKTNAAQFDDIVAEATSVDDFFNRMISIGKKNQASEVVPNTPPGLGMGLGIGENLQETSEILKSILGISGGPGTTSSNPFDTINDGDPLDISINVKEVDDSVIGWTSEQEAGAGGLPIPQTGESFAASQVESGPDSATAETVVQQEAVQEPAPNKSGRGKLKLTSSAYNNVQPVVEEVKEEIVQSETIPEQYNDAIEWTTPEDDFTLTRGRVRRGKKQPGRTAKNRTLDFWEKQAQPQARPAYGYGKGYRVGTTWVPKTNTK</sequence>
<name>A0AAV9XEZ2_9PEZI</name>
<evidence type="ECO:0000313" key="4">
    <source>
        <dbReference type="Proteomes" id="UP001365542"/>
    </source>
</evidence>
<organism evidence="3 4">
    <name type="scientific">Orbilia ellipsospora</name>
    <dbReference type="NCBI Taxonomy" id="2528407"/>
    <lineage>
        <taxon>Eukaryota</taxon>
        <taxon>Fungi</taxon>
        <taxon>Dikarya</taxon>
        <taxon>Ascomycota</taxon>
        <taxon>Pezizomycotina</taxon>
        <taxon>Orbiliomycetes</taxon>
        <taxon>Orbiliales</taxon>
        <taxon>Orbiliaceae</taxon>
        <taxon>Orbilia</taxon>
    </lineage>
</organism>
<reference evidence="3 4" key="1">
    <citation type="submission" date="2019-10" db="EMBL/GenBank/DDBJ databases">
        <authorList>
            <person name="Palmer J.M."/>
        </authorList>
    </citation>
    <scope>NUCLEOTIDE SEQUENCE [LARGE SCALE GENOMIC DNA]</scope>
    <source>
        <strain evidence="3 4">TWF694</strain>
    </source>
</reference>
<dbReference type="Proteomes" id="UP001365542">
    <property type="component" value="Unassembled WGS sequence"/>
</dbReference>
<evidence type="ECO:0000256" key="1">
    <source>
        <dbReference type="SAM" id="MobiDB-lite"/>
    </source>
</evidence>
<feature type="region of interest" description="Disordered" evidence="1">
    <location>
        <begin position="572"/>
        <end position="621"/>
    </location>
</feature>
<feature type="compositionally biased region" description="Polar residues" evidence="1">
    <location>
        <begin position="497"/>
        <end position="506"/>
    </location>
</feature>
<comment type="caution">
    <text evidence="3">The sequence shown here is derived from an EMBL/GenBank/DDBJ whole genome shotgun (WGS) entry which is preliminary data.</text>
</comment>
<accession>A0AAV9XEZ2</accession>
<keyword evidence="2" id="KW-0732">Signal</keyword>
<feature type="signal peptide" evidence="2">
    <location>
        <begin position="1"/>
        <end position="22"/>
    </location>
</feature>
<keyword evidence="4" id="KW-1185">Reference proteome</keyword>
<proteinExistence type="predicted"/>
<gene>
    <name evidence="3" type="ORF">TWF694_008962</name>
</gene>
<evidence type="ECO:0000313" key="3">
    <source>
        <dbReference type="EMBL" id="KAK6540141.1"/>
    </source>
</evidence>
<feature type="region of interest" description="Disordered" evidence="1">
    <location>
        <begin position="485"/>
        <end position="523"/>
    </location>
</feature>
<dbReference type="EMBL" id="JAVHJO010000005">
    <property type="protein sequence ID" value="KAK6540141.1"/>
    <property type="molecule type" value="Genomic_DNA"/>
</dbReference>
<evidence type="ECO:0000256" key="2">
    <source>
        <dbReference type="SAM" id="SignalP"/>
    </source>
</evidence>
<protein>
    <submittedName>
        <fullName evidence="3">Uncharacterized protein</fullName>
    </submittedName>
</protein>
<feature type="chain" id="PRO_5043687512" evidence="2">
    <location>
        <begin position="23"/>
        <end position="621"/>
    </location>
</feature>
<dbReference type="AlphaFoldDB" id="A0AAV9XEZ2"/>